<reference evidence="2" key="1">
    <citation type="submission" date="2016-01" db="EMBL/GenBank/DDBJ databases">
        <authorList>
            <person name="Peeters C."/>
        </authorList>
    </citation>
    <scope>NUCLEOTIDE SEQUENCE [LARGE SCALE GENOMIC DNA]</scope>
    <source>
        <strain evidence="2">LMG 29323</strain>
    </source>
</reference>
<dbReference type="STRING" id="1777141.AWB80_03886"/>
<feature type="chain" id="PRO_5007622098" evidence="1">
    <location>
        <begin position="23"/>
        <end position="188"/>
    </location>
</feature>
<accession>A0A158BPH8</accession>
<evidence type="ECO:0000313" key="2">
    <source>
        <dbReference type="EMBL" id="SAK71953.1"/>
    </source>
</evidence>
<organism evidence="2 3">
    <name type="scientific">Caballeronia pedi</name>
    <dbReference type="NCBI Taxonomy" id="1777141"/>
    <lineage>
        <taxon>Bacteria</taxon>
        <taxon>Pseudomonadati</taxon>
        <taxon>Pseudomonadota</taxon>
        <taxon>Betaproteobacteria</taxon>
        <taxon>Burkholderiales</taxon>
        <taxon>Burkholderiaceae</taxon>
        <taxon>Caballeronia</taxon>
    </lineage>
</organism>
<keyword evidence="3" id="KW-1185">Reference proteome</keyword>
<proteinExistence type="predicted"/>
<keyword evidence="1" id="KW-0732">Signal</keyword>
<evidence type="ECO:0000256" key="1">
    <source>
        <dbReference type="SAM" id="SignalP"/>
    </source>
</evidence>
<dbReference type="Proteomes" id="UP000054911">
    <property type="component" value="Unassembled WGS sequence"/>
</dbReference>
<evidence type="ECO:0000313" key="3">
    <source>
        <dbReference type="Proteomes" id="UP000054911"/>
    </source>
</evidence>
<feature type="signal peptide" evidence="1">
    <location>
        <begin position="1"/>
        <end position="22"/>
    </location>
</feature>
<name>A0A158BPH8_9BURK</name>
<dbReference type="RefSeq" id="WP_061176414.1">
    <property type="nucleotide sequence ID" value="NZ_FCOE02000012.1"/>
</dbReference>
<comment type="caution">
    <text evidence="2">The sequence shown here is derived from an EMBL/GenBank/DDBJ whole genome shotgun (WGS) entry which is preliminary data.</text>
</comment>
<dbReference type="AlphaFoldDB" id="A0A158BPH8"/>
<gene>
    <name evidence="2" type="ORF">AWB80_03886</name>
</gene>
<dbReference type="OrthoDB" id="9130074at2"/>
<dbReference type="EMBL" id="FCOE02000012">
    <property type="protein sequence ID" value="SAK71953.1"/>
    <property type="molecule type" value="Genomic_DNA"/>
</dbReference>
<sequence>MRRALLLAVWLFMSAMSLHADADNGQDRRRHDDHRVLKVFDAHGKPVGRLASYHGYDGVYLDINGAIVFAAVTWLRIADKTDSSKFQWWTFGPFNYSTTDCSGSPIIAPGSGPRPSIATRNGADVTLLIAGDTVSTPAQIVAVFDGTRCTPPPVIGHVPPSTAPVPAFTAETNYPLTAHYPEPLSIGY</sequence>
<protein>
    <submittedName>
        <fullName evidence="2">Uncharacterized protein</fullName>
    </submittedName>
</protein>